<dbReference type="Proteomes" id="UP001524478">
    <property type="component" value="Unassembled WGS sequence"/>
</dbReference>
<comment type="similarity">
    <text evidence="7">Belongs to the transglycosylase MltG family.</text>
</comment>
<keyword evidence="6 7" id="KW-0961">Cell wall biogenesis/degradation</keyword>
<dbReference type="PANTHER" id="PTHR30518:SF2">
    <property type="entry name" value="ENDOLYTIC MUREIN TRANSGLYCOSYLASE"/>
    <property type="match status" value="1"/>
</dbReference>
<feature type="site" description="Important for catalytic activity" evidence="7">
    <location>
        <position position="240"/>
    </location>
</feature>
<dbReference type="Gene3D" id="3.30.160.60">
    <property type="entry name" value="Classic Zinc Finger"/>
    <property type="match status" value="1"/>
</dbReference>
<comment type="caution">
    <text evidence="8">The sequence shown here is derived from an EMBL/GenBank/DDBJ whole genome shotgun (WGS) entry which is preliminary data.</text>
</comment>
<keyword evidence="5 7" id="KW-0456">Lyase</keyword>
<protein>
    <recommendedName>
        <fullName evidence="7">Endolytic murein transglycosylase</fullName>
        <ecNumber evidence="7">4.2.2.29</ecNumber>
    </recommendedName>
    <alternativeName>
        <fullName evidence="7">Peptidoglycan lytic transglycosylase</fullName>
    </alternativeName>
    <alternativeName>
        <fullName evidence="7">Peptidoglycan polymerization terminase</fullName>
    </alternativeName>
</protein>
<comment type="catalytic activity">
    <reaction evidence="7">
        <text>a peptidoglycan chain = a peptidoglycan chain with N-acetyl-1,6-anhydromuramyl-[peptide] at the reducing end + a peptidoglycan chain with N-acetylglucosamine at the non-reducing end.</text>
        <dbReference type="EC" id="4.2.2.29"/>
    </reaction>
</comment>
<sequence>MEKTKMKKNRRKAKSKKFSVLIILLFAIIFGAFFAQKYYKESLGAMAVDNPSDVKIIIPPSSSTIKIADILYENGLIKNQFIFRYRVKAKGVGSKLRAGEYNLSTGMNLENIIDSLTKGGKSQNTVRFTIPEGYELKQMAEKLSDEGIVDKDRFLELVSDKKNFEDKYTFLKELDDKQGLEGFLFPSTYEIYVDSTEEEIIGKMLDEFEKVYTKDVEPKLEELNLTLNEAITLASIVEREGKVDEERPLMSAVFHNRLHKGMMLQSCATVQYILGERKEVLTNEDTRIESPYNTYIHEGLPPAPIASPGESSLIAAVNPANVDYLFFVLTGNGTHTFTRTYQEHLDAKPKK</sequence>
<dbReference type="InterPro" id="IPR003770">
    <property type="entry name" value="MLTG-like"/>
</dbReference>
<evidence type="ECO:0000256" key="5">
    <source>
        <dbReference type="ARBA" id="ARBA00023239"/>
    </source>
</evidence>
<reference evidence="8 9" key="1">
    <citation type="submission" date="2022-06" db="EMBL/GenBank/DDBJ databases">
        <title>Isolation of gut microbiota from human fecal samples.</title>
        <authorList>
            <person name="Pamer E.G."/>
            <person name="Barat B."/>
            <person name="Waligurski E."/>
            <person name="Medina S."/>
            <person name="Paddock L."/>
            <person name="Mostad J."/>
        </authorList>
    </citation>
    <scope>NUCLEOTIDE SEQUENCE [LARGE SCALE GENOMIC DNA]</scope>
    <source>
        <strain evidence="8 9">DFI.7.95</strain>
    </source>
</reference>
<dbReference type="EC" id="4.2.2.29" evidence="7"/>
<dbReference type="NCBIfam" id="TIGR00247">
    <property type="entry name" value="endolytic transglycosylase MltG"/>
    <property type="match status" value="1"/>
</dbReference>
<keyword evidence="1 7" id="KW-1003">Cell membrane</keyword>
<evidence type="ECO:0000313" key="8">
    <source>
        <dbReference type="EMBL" id="MCQ4921501.1"/>
    </source>
</evidence>
<dbReference type="PANTHER" id="PTHR30518">
    <property type="entry name" value="ENDOLYTIC MUREIN TRANSGLYCOSYLASE"/>
    <property type="match status" value="1"/>
</dbReference>
<evidence type="ECO:0000256" key="6">
    <source>
        <dbReference type="ARBA" id="ARBA00023316"/>
    </source>
</evidence>
<comment type="function">
    <text evidence="7">Functions as a peptidoglycan terminase that cleaves nascent peptidoglycan strands endolytically to terminate their elongation.</text>
</comment>
<name>A0ABT1S4W2_9FIRM</name>
<keyword evidence="2 7" id="KW-0812">Transmembrane</keyword>
<evidence type="ECO:0000313" key="9">
    <source>
        <dbReference type="Proteomes" id="UP001524478"/>
    </source>
</evidence>
<evidence type="ECO:0000256" key="2">
    <source>
        <dbReference type="ARBA" id="ARBA00022692"/>
    </source>
</evidence>
<dbReference type="HAMAP" id="MF_02065">
    <property type="entry name" value="MltG"/>
    <property type="match status" value="1"/>
</dbReference>
<dbReference type="RefSeq" id="WP_256310021.1">
    <property type="nucleotide sequence ID" value="NZ_JANGAC010000001.1"/>
</dbReference>
<proteinExistence type="inferred from homology"/>
<evidence type="ECO:0000256" key="1">
    <source>
        <dbReference type="ARBA" id="ARBA00022475"/>
    </source>
</evidence>
<evidence type="ECO:0000256" key="3">
    <source>
        <dbReference type="ARBA" id="ARBA00022989"/>
    </source>
</evidence>
<keyword evidence="3 7" id="KW-1133">Transmembrane helix</keyword>
<dbReference type="Pfam" id="PF02618">
    <property type="entry name" value="YceG"/>
    <property type="match status" value="1"/>
</dbReference>
<dbReference type="Gene3D" id="3.30.1490.480">
    <property type="entry name" value="Endolytic murein transglycosylase"/>
    <property type="match status" value="2"/>
</dbReference>
<accession>A0ABT1S4W2</accession>
<keyword evidence="4 7" id="KW-0472">Membrane</keyword>
<organism evidence="8 9">
    <name type="scientific">Tissierella carlieri</name>
    <dbReference type="NCBI Taxonomy" id="689904"/>
    <lineage>
        <taxon>Bacteria</taxon>
        <taxon>Bacillati</taxon>
        <taxon>Bacillota</taxon>
        <taxon>Tissierellia</taxon>
        <taxon>Tissierellales</taxon>
        <taxon>Tissierellaceae</taxon>
        <taxon>Tissierella</taxon>
    </lineage>
</organism>
<dbReference type="CDD" id="cd08010">
    <property type="entry name" value="MltG_like"/>
    <property type="match status" value="1"/>
</dbReference>
<evidence type="ECO:0000256" key="4">
    <source>
        <dbReference type="ARBA" id="ARBA00023136"/>
    </source>
</evidence>
<evidence type="ECO:0000256" key="7">
    <source>
        <dbReference type="HAMAP-Rule" id="MF_02065"/>
    </source>
</evidence>
<gene>
    <name evidence="7 8" type="primary">mltG</name>
    <name evidence="8" type="ORF">NE686_00265</name>
</gene>
<dbReference type="EMBL" id="JANGAC010000001">
    <property type="protein sequence ID" value="MCQ4921501.1"/>
    <property type="molecule type" value="Genomic_DNA"/>
</dbReference>
<keyword evidence="9" id="KW-1185">Reference proteome</keyword>